<name>A0ACC1H9P3_9FUNG</name>
<keyword evidence="2" id="KW-1185">Reference proteome</keyword>
<evidence type="ECO:0000313" key="1">
    <source>
        <dbReference type="EMBL" id="KAJ1673214.1"/>
    </source>
</evidence>
<dbReference type="Proteomes" id="UP001145114">
    <property type="component" value="Unassembled WGS sequence"/>
</dbReference>
<gene>
    <name evidence="1" type="ORF">EV182_005674</name>
</gene>
<reference evidence="1" key="1">
    <citation type="submission" date="2022-06" db="EMBL/GenBank/DDBJ databases">
        <title>Phylogenomic reconstructions and comparative analyses of Kickxellomycotina fungi.</title>
        <authorList>
            <person name="Reynolds N.K."/>
            <person name="Stajich J.E."/>
            <person name="Barry K."/>
            <person name="Grigoriev I.V."/>
            <person name="Crous P."/>
            <person name="Smith M.E."/>
        </authorList>
    </citation>
    <scope>NUCLEOTIDE SEQUENCE</scope>
    <source>
        <strain evidence="1">RSA 2271</strain>
    </source>
</reference>
<protein>
    <submittedName>
        <fullName evidence="1">Uncharacterized protein</fullName>
    </submittedName>
</protein>
<proteinExistence type="predicted"/>
<accession>A0ACC1H9P3</accession>
<sequence length="329" mass="37894">MIPSWWRRSRPAALTVAILAAVSLFAATSITVLASTGDRSWQFKKCVADCVEAVCTLGHRLPLHLRLLLWDCPSDCDYRCQRALTMHAQRQTPPGQIHQYYGKWPFVRLLGIQEPASVVFSVLNGYAHYRNWAKIKTCLQHNNFIRPWLLLFVVVGTWTWAWSAIFHTRDFPFTEKMDYYSAGLSTLYLFFVGLVYLFEIRDGVTIRRLAVTLAIPYLLHVGYLQFVHFDYSYNMAANAGVSLLSAVVWAGSAYQSYKRGYSLWWKPLVLIGLTVAAFSLEAFDFPPLMDTFDAHSLWHLATIPIIDAWYDYLIRDASWKHHITQHTKD</sequence>
<comment type="caution">
    <text evidence="1">The sequence shown here is derived from an EMBL/GenBank/DDBJ whole genome shotgun (WGS) entry which is preliminary data.</text>
</comment>
<organism evidence="1 2">
    <name type="scientific">Spiromyces aspiralis</name>
    <dbReference type="NCBI Taxonomy" id="68401"/>
    <lineage>
        <taxon>Eukaryota</taxon>
        <taxon>Fungi</taxon>
        <taxon>Fungi incertae sedis</taxon>
        <taxon>Zoopagomycota</taxon>
        <taxon>Kickxellomycotina</taxon>
        <taxon>Kickxellomycetes</taxon>
        <taxon>Kickxellales</taxon>
        <taxon>Kickxellaceae</taxon>
        <taxon>Spiromyces</taxon>
    </lineage>
</organism>
<dbReference type="EMBL" id="JAMZIH010007238">
    <property type="protein sequence ID" value="KAJ1673214.1"/>
    <property type="molecule type" value="Genomic_DNA"/>
</dbReference>
<evidence type="ECO:0000313" key="2">
    <source>
        <dbReference type="Proteomes" id="UP001145114"/>
    </source>
</evidence>